<dbReference type="AlphaFoldDB" id="A0A2T0W9Q4"/>
<evidence type="ECO:0000259" key="1">
    <source>
        <dbReference type="Pfam" id="PF05896"/>
    </source>
</evidence>
<dbReference type="Pfam" id="PF05896">
    <property type="entry name" value="NQRA_N"/>
    <property type="match status" value="1"/>
</dbReference>
<dbReference type="Pfam" id="PF24836">
    <property type="entry name" value="NQRA_2nd"/>
    <property type="match status" value="1"/>
</dbReference>
<dbReference type="InterPro" id="IPR008703">
    <property type="entry name" value="NqrA"/>
</dbReference>
<dbReference type="EMBL" id="PVTQ01000032">
    <property type="protein sequence ID" value="PRY83356.1"/>
    <property type="molecule type" value="Genomic_DNA"/>
</dbReference>
<dbReference type="RefSeq" id="WP_106268844.1">
    <property type="nucleotide sequence ID" value="NZ_PVTQ01000032.1"/>
</dbReference>
<reference evidence="3 4" key="1">
    <citation type="submission" date="2018-03" db="EMBL/GenBank/DDBJ databases">
        <title>Genomic Encyclopedia of Archaeal and Bacterial Type Strains, Phase II (KMG-II): from individual species to whole genera.</title>
        <authorList>
            <person name="Goeker M."/>
        </authorList>
    </citation>
    <scope>NUCLEOTIDE SEQUENCE [LARGE SCALE GENOMIC DNA]</scope>
    <source>
        <strain evidence="3 4">DSM 100212</strain>
    </source>
</reference>
<evidence type="ECO:0000313" key="3">
    <source>
        <dbReference type="EMBL" id="PRY83356.1"/>
    </source>
</evidence>
<comment type="caution">
    <text evidence="3">The sequence shown here is derived from an EMBL/GenBank/DDBJ whole genome shotgun (WGS) entry which is preliminary data.</text>
</comment>
<dbReference type="PANTHER" id="PTHR37839:SF1">
    <property type="entry name" value="NA(+)-TRANSLOCATING NADH-QUINONE REDUCTASE SUBUNIT A"/>
    <property type="match status" value="1"/>
</dbReference>
<evidence type="ECO:0000259" key="2">
    <source>
        <dbReference type="Pfam" id="PF24836"/>
    </source>
</evidence>
<feature type="domain" description="NqrA second alpha/beta" evidence="2">
    <location>
        <begin position="112"/>
        <end position="253"/>
    </location>
</feature>
<name>A0A2T0W9Q4_9RHOB</name>
<dbReference type="PANTHER" id="PTHR37839">
    <property type="entry name" value="NA(+)-TRANSLOCATING NADH-QUINONE REDUCTASE SUBUNIT A"/>
    <property type="match status" value="1"/>
</dbReference>
<organism evidence="3 4">
    <name type="scientific">Donghicola tyrosinivorans</name>
    <dbReference type="NCBI Taxonomy" id="1652492"/>
    <lineage>
        <taxon>Bacteria</taxon>
        <taxon>Pseudomonadati</taxon>
        <taxon>Pseudomonadota</taxon>
        <taxon>Alphaproteobacteria</taxon>
        <taxon>Rhodobacterales</taxon>
        <taxon>Roseobacteraceae</taxon>
        <taxon>Donghicola</taxon>
    </lineage>
</organism>
<keyword evidence="3" id="KW-0830">Ubiquinone</keyword>
<accession>A0A2T0W9Q4</accession>
<keyword evidence="4" id="KW-1185">Reference proteome</keyword>
<sequence length="419" mass="44515">MGFWERTAGLVPRFPGPPELSEVPEITTEEAVVRAPSGPPLRVRVLVSEGDTVARGQAVATLQDAPGIQLVAPISGMVAHVRLLPGKKLSEIVLFRAGDAVTKHDTASAADASGLRRLMMASGFWPRLRQRPFGGMPAETEVPVAILVTGSDTRPGAPNAKRALEGRTKSLQRGLAALSQLTEGKVFFCTTDADLPDDLGKAPCQVILHGVRHPQGSAGILCHRHCPAGVGSPVWDVRAEDVADLGELLDTGVLPQMRLIRISGEGLLHGQSLRTHLGADIRQLTRRLVAPGPVETFSGGLLDGRRASWLGIPDRQVAVVPAQSRTTARHWLVDALVHMPRPVPIIPTAALTQALGAALPAAPLVRALGAGDEEGAQRLGLLSLLEEDLALADYALGEKGQIMAQVRCLLDRIHKENVE</sequence>
<feature type="domain" description="NqrA N-terminal barrel-sandwich hybrid" evidence="1">
    <location>
        <begin position="40"/>
        <end position="93"/>
    </location>
</feature>
<dbReference type="Proteomes" id="UP000238392">
    <property type="component" value="Unassembled WGS sequence"/>
</dbReference>
<dbReference type="Gene3D" id="2.40.50.100">
    <property type="match status" value="1"/>
</dbReference>
<dbReference type="InterPro" id="IPR056148">
    <property type="entry name" value="NQRA_2nd"/>
</dbReference>
<protein>
    <submittedName>
        <fullName evidence="3">Na+-transporting NADH:ubiquinone oxidoreductase subunit A</fullName>
    </submittedName>
</protein>
<dbReference type="GO" id="GO:0016655">
    <property type="term" value="F:oxidoreductase activity, acting on NAD(P)H, quinone or similar compound as acceptor"/>
    <property type="evidence" value="ECO:0007669"/>
    <property type="project" value="InterPro"/>
</dbReference>
<evidence type="ECO:0000313" key="4">
    <source>
        <dbReference type="Proteomes" id="UP000238392"/>
    </source>
</evidence>
<dbReference type="GO" id="GO:0006814">
    <property type="term" value="P:sodium ion transport"/>
    <property type="evidence" value="ECO:0007669"/>
    <property type="project" value="InterPro"/>
</dbReference>
<proteinExistence type="predicted"/>
<gene>
    <name evidence="3" type="ORF">CLV74_13219</name>
</gene>
<dbReference type="OrthoDB" id="9774536at2"/>
<dbReference type="InterPro" id="IPR056147">
    <property type="entry name" value="NQRA_N"/>
</dbReference>